<dbReference type="InterPro" id="IPR036503">
    <property type="entry name" value="Ald_Fedxn_OxRdtase_N_sf"/>
</dbReference>
<dbReference type="GO" id="GO:0016625">
    <property type="term" value="F:oxidoreductase activity, acting on the aldehyde or oxo group of donors, iron-sulfur protein as acceptor"/>
    <property type="evidence" value="ECO:0007669"/>
    <property type="project" value="InterPro"/>
</dbReference>
<keyword evidence="6" id="KW-0408">Iron</keyword>
<dbReference type="GO" id="GO:0051539">
    <property type="term" value="F:4 iron, 4 sulfur cluster binding"/>
    <property type="evidence" value="ECO:0007669"/>
    <property type="project" value="UniProtKB-KW"/>
</dbReference>
<name>A0AA45WYB6_9CLOT</name>
<dbReference type="PANTHER" id="PTHR30038:SF0">
    <property type="entry name" value="TUNGSTEN-CONTAINING ALDEHYDE FERREDOXIN OXIDOREDUCTASE"/>
    <property type="match status" value="1"/>
</dbReference>
<comment type="cofactor">
    <cofactor evidence="8">
        <name>tungstopterin</name>
        <dbReference type="ChEBI" id="CHEBI:30402"/>
    </cofactor>
</comment>
<dbReference type="Proteomes" id="UP001158066">
    <property type="component" value="Unassembled WGS sequence"/>
</dbReference>
<evidence type="ECO:0000256" key="1">
    <source>
        <dbReference type="ARBA" id="ARBA00001966"/>
    </source>
</evidence>
<dbReference type="InterPro" id="IPR036021">
    <property type="entry name" value="Tungsten_al_ferr_oxy-like_C"/>
</dbReference>
<comment type="similarity">
    <text evidence="2">Belongs to the AOR/FOR family.</text>
</comment>
<sequence length="627" mass="67720">MMYGSNGCFLRVNLTTGSITREAVSPAFYRKYYGGRGMISALLLKELAPGIDALGPDNKVIFATGILTGNPIPGSGRHSVGAKSPVTGGYGDGEAGGFWGAELKRAGYDALIVEGRAAHPVYLAIHNDTVTIKDARHLWGQSTADVQELLTQAEGKVRIAQIGQAGENLVKYACVVHDLEHFVGRCGIGAVMGSKNLRAVTVSGSSTPPVHDPDTMKSLTRFMAQHYQTLASNIYENGTLMVLPPLNAAGGLPTRNFTQGQFEEAEKFFPQTVRDAYMTERSGCYACPVRCGIKVRGGGPYEVDARYKGPEYETVAAFGSNLGISDFEVIQKANELCNAYGLDSIATGMCISFATEAFEKGLISTVETHGRQLAFGDAICLDVIHDIALRQGVGEVLAEGTRSAAAQWGEATLPLAVQIKGQEMPLHEARLKQGLGLGYALSPTGADHTHNLHDTLYVKETPAFDELRALGYTATPLPASTLNAKKARLFHYASFSRYLADCLVTCFFIPWTTNQLQQLIQAVTGWNTTTAEMMAVSERSIVNARLFNLREGFSAKDDALCPRFLEPFEEGPLKGVAILQEDFLEARSAYYQLMGWDEAGVPTPGSLAKLGLLEEEACDYQHNEADA</sequence>
<dbReference type="SMART" id="SM00790">
    <property type="entry name" value="AFOR_N"/>
    <property type="match status" value="1"/>
</dbReference>
<evidence type="ECO:0000256" key="8">
    <source>
        <dbReference type="ARBA" id="ARBA00049934"/>
    </source>
</evidence>
<keyword evidence="5" id="KW-0560">Oxidoreductase</keyword>
<evidence type="ECO:0000313" key="11">
    <source>
        <dbReference type="Proteomes" id="UP001158066"/>
    </source>
</evidence>
<dbReference type="Gene3D" id="3.60.9.10">
    <property type="entry name" value="Aldehyde ferredoxin oxidoreductase, N-terminal domain"/>
    <property type="match status" value="1"/>
</dbReference>
<dbReference type="InterPro" id="IPR013984">
    <property type="entry name" value="Ald_Fedxn_OxRdtase_dom2"/>
</dbReference>
<dbReference type="InterPro" id="IPR051919">
    <property type="entry name" value="W-dependent_AOR"/>
</dbReference>
<dbReference type="Pfam" id="PF02730">
    <property type="entry name" value="AFOR_N"/>
    <property type="match status" value="1"/>
</dbReference>
<comment type="cofactor">
    <cofactor evidence="1">
        <name>[4Fe-4S] cluster</name>
        <dbReference type="ChEBI" id="CHEBI:49883"/>
    </cofactor>
</comment>
<dbReference type="InterPro" id="IPR013983">
    <property type="entry name" value="Ald_Fedxn_OxRdtase_N"/>
</dbReference>
<dbReference type="EMBL" id="FXUF01000016">
    <property type="protein sequence ID" value="SMP67927.1"/>
    <property type="molecule type" value="Genomic_DNA"/>
</dbReference>
<gene>
    <name evidence="10" type="ORF">SAMN06296020_11625</name>
</gene>
<organism evidence="10 11">
    <name type="scientific">Anoxynatronum buryatiense</name>
    <dbReference type="NCBI Taxonomy" id="489973"/>
    <lineage>
        <taxon>Bacteria</taxon>
        <taxon>Bacillati</taxon>
        <taxon>Bacillota</taxon>
        <taxon>Clostridia</taxon>
        <taxon>Eubacteriales</taxon>
        <taxon>Clostridiaceae</taxon>
        <taxon>Anoxynatronum</taxon>
    </lineage>
</organism>
<keyword evidence="4" id="KW-0479">Metal-binding</keyword>
<evidence type="ECO:0000259" key="9">
    <source>
        <dbReference type="SMART" id="SM00790"/>
    </source>
</evidence>
<dbReference type="GO" id="GO:0009055">
    <property type="term" value="F:electron transfer activity"/>
    <property type="evidence" value="ECO:0007669"/>
    <property type="project" value="InterPro"/>
</dbReference>
<dbReference type="InterPro" id="IPR001203">
    <property type="entry name" value="OxRdtase_Ald_Fedxn_C"/>
</dbReference>
<accession>A0AA45WYB6</accession>
<protein>
    <submittedName>
        <fullName evidence="10">Aldehyde:ferredoxin oxidoreductase</fullName>
    </submittedName>
</protein>
<dbReference type="Gene3D" id="1.10.569.10">
    <property type="entry name" value="Aldehyde Ferredoxin Oxidoreductase Protein, subunit A, domain 2"/>
    <property type="match status" value="1"/>
</dbReference>
<dbReference type="SUPFAM" id="SSF48310">
    <property type="entry name" value="Aldehyde ferredoxin oxidoreductase, C-terminal domains"/>
    <property type="match status" value="1"/>
</dbReference>
<comment type="caution">
    <text evidence="10">The sequence shown here is derived from an EMBL/GenBank/DDBJ whole genome shotgun (WGS) entry which is preliminary data.</text>
</comment>
<dbReference type="SUPFAM" id="SSF56228">
    <property type="entry name" value="Aldehyde ferredoxin oxidoreductase, N-terminal domain"/>
    <property type="match status" value="1"/>
</dbReference>
<keyword evidence="11" id="KW-1185">Reference proteome</keyword>
<dbReference type="GO" id="GO:0046872">
    <property type="term" value="F:metal ion binding"/>
    <property type="evidence" value="ECO:0007669"/>
    <property type="project" value="UniProtKB-KW"/>
</dbReference>
<evidence type="ECO:0000256" key="6">
    <source>
        <dbReference type="ARBA" id="ARBA00023004"/>
    </source>
</evidence>
<evidence type="ECO:0000256" key="4">
    <source>
        <dbReference type="ARBA" id="ARBA00022723"/>
    </source>
</evidence>
<evidence type="ECO:0000256" key="2">
    <source>
        <dbReference type="ARBA" id="ARBA00011032"/>
    </source>
</evidence>
<dbReference type="AlphaFoldDB" id="A0AA45WYB6"/>
<evidence type="ECO:0000256" key="5">
    <source>
        <dbReference type="ARBA" id="ARBA00023002"/>
    </source>
</evidence>
<reference evidence="10" key="1">
    <citation type="submission" date="2017-05" db="EMBL/GenBank/DDBJ databases">
        <authorList>
            <person name="Varghese N."/>
            <person name="Submissions S."/>
        </authorList>
    </citation>
    <scope>NUCLEOTIDE SEQUENCE</scope>
    <source>
        <strain evidence="10">Su22</strain>
    </source>
</reference>
<dbReference type="Pfam" id="PF01314">
    <property type="entry name" value="AFOR_C"/>
    <property type="match status" value="1"/>
</dbReference>
<dbReference type="Gene3D" id="1.10.599.10">
    <property type="entry name" value="Aldehyde Ferredoxin Oxidoreductase Protein, subunit A, domain 3"/>
    <property type="match status" value="1"/>
</dbReference>
<keyword evidence="3" id="KW-0004">4Fe-4S</keyword>
<keyword evidence="7" id="KW-0411">Iron-sulfur</keyword>
<dbReference type="InterPro" id="IPR013985">
    <property type="entry name" value="Ald_Fedxn_OxRdtase_dom3"/>
</dbReference>
<dbReference type="RefSeq" id="WP_283410443.1">
    <property type="nucleotide sequence ID" value="NZ_FXUF01000016.1"/>
</dbReference>
<feature type="domain" description="Aldehyde ferredoxin oxidoreductase N-terminal" evidence="9">
    <location>
        <begin position="6"/>
        <end position="206"/>
    </location>
</feature>
<evidence type="ECO:0000256" key="7">
    <source>
        <dbReference type="ARBA" id="ARBA00023014"/>
    </source>
</evidence>
<evidence type="ECO:0000256" key="3">
    <source>
        <dbReference type="ARBA" id="ARBA00022485"/>
    </source>
</evidence>
<proteinExistence type="inferred from homology"/>
<dbReference type="PANTHER" id="PTHR30038">
    <property type="entry name" value="ALDEHYDE FERREDOXIN OXIDOREDUCTASE"/>
    <property type="match status" value="1"/>
</dbReference>
<evidence type="ECO:0000313" key="10">
    <source>
        <dbReference type="EMBL" id="SMP67927.1"/>
    </source>
</evidence>